<accession>W5MA36</accession>
<keyword evidence="5" id="KW-0408">Iron</keyword>
<dbReference type="InterPro" id="IPR001128">
    <property type="entry name" value="Cyt_P450"/>
</dbReference>
<dbReference type="PANTHER" id="PTHR24302:SF15">
    <property type="entry name" value="FATTY-ACID PEROXYGENASE"/>
    <property type="match status" value="1"/>
</dbReference>
<dbReference type="eggNOG" id="KOG0158">
    <property type="taxonomic scope" value="Eukaryota"/>
</dbReference>
<dbReference type="PRINTS" id="PR00465">
    <property type="entry name" value="EP450IV"/>
</dbReference>
<evidence type="ECO:0000256" key="5">
    <source>
        <dbReference type="ARBA" id="ARBA00023004"/>
    </source>
</evidence>
<evidence type="ECO:0000256" key="1">
    <source>
        <dbReference type="ARBA" id="ARBA00010617"/>
    </source>
</evidence>
<dbReference type="InterPro" id="IPR002403">
    <property type="entry name" value="Cyt_P450_E_grp-IV"/>
</dbReference>
<keyword evidence="4" id="KW-0560">Oxidoreductase</keyword>
<keyword evidence="6" id="KW-0503">Monooxygenase</keyword>
<dbReference type="GO" id="GO:0016705">
    <property type="term" value="F:oxidoreductase activity, acting on paired donors, with incorporation or reduction of molecular oxygen"/>
    <property type="evidence" value="ECO:0007669"/>
    <property type="project" value="InterPro"/>
</dbReference>
<organism evidence="7 8">
    <name type="scientific">Lepisosteus oculatus</name>
    <name type="common">Spotted gar</name>
    <dbReference type="NCBI Taxonomy" id="7918"/>
    <lineage>
        <taxon>Eukaryota</taxon>
        <taxon>Metazoa</taxon>
        <taxon>Chordata</taxon>
        <taxon>Craniata</taxon>
        <taxon>Vertebrata</taxon>
        <taxon>Euteleostomi</taxon>
        <taxon>Actinopterygii</taxon>
        <taxon>Neopterygii</taxon>
        <taxon>Holostei</taxon>
        <taxon>Semionotiformes</taxon>
        <taxon>Lepisosteidae</taxon>
        <taxon>Lepisosteus</taxon>
    </lineage>
</organism>
<keyword evidence="2" id="KW-0349">Heme</keyword>
<dbReference type="OMA" id="RICIGEC"/>
<evidence type="ECO:0000256" key="2">
    <source>
        <dbReference type="ARBA" id="ARBA00022617"/>
    </source>
</evidence>
<name>W5MA36_LEPOC</name>
<evidence type="ECO:0000256" key="3">
    <source>
        <dbReference type="ARBA" id="ARBA00022723"/>
    </source>
</evidence>
<sequence length="72" mass="8407">MKMEYLDMIIIESLRLFPPAPCLERMCKKTVEINGVTIPEGTLVMVPVYALHHDPQHWTEPEAFKPERCLLR</sequence>
<keyword evidence="8" id="KW-1185">Reference proteome</keyword>
<dbReference type="GO" id="GO:0005506">
    <property type="term" value="F:iron ion binding"/>
    <property type="evidence" value="ECO:0007669"/>
    <property type="project" value="InterPro"/>
</dbReference>
<reference evidence="8" key="1">
    <citation type="submission" date="2011-12" db="EMBL/GenBank/DDBJ databases">
        <title>The Draft Genome of Lepisosteus oculatus.</title>
        <authorList>
            <consortium name="The Broad Institute Genome Assembly &amp; Analysis Group"/>
            <consortium name="Computational R&amp;D Group"/>
            <consortium name="and Sequencing Platform"/>
            <person name="Di Palma F."/>
            <person name="Alfoldi J."/>
            <person name="Johnson J."/>
            <person name="Berlin A."/>
            <person name="Gnerre S."/>
            <person name="Jaffe D."/>
            <person name="MacCallum I."/>
            <person name="Young S."/>
            <person name="Walker B.J."/>
            <person name="Lander E.S."/>
            <person name="Lindblad-Toh K."/>
        </authorList>
    </citation>
    <scope>NUCLEOTIDE SEQUENCE [LARGE SCALE GENOMIC DNA]</scope>
</reference>
<dbReference type="HOGENOM" id="CLU_2645061_0_0_1"/>
<dbReference type="InterPro" id="IPR036396">
    <property type="entry name" value="Cyt_P450_sf"/>
</dbReference>
<dbReference type="Ensembl" id="ENSLOCT00000005253.1">
    <property type="protein sequence ID" value="ENSLOCP00000005245.1"/>
    <property type="gene ID" value="ENSLOCG00000004392.1"/>
</dbReference>
<dbReference type="Proteomes" id="UP000018468">
    <property type="component" value="Linkage group LG13"/>
</dbReference>
<dbReference type="AlphaFoldDB" id="W5MA36"/>
<evidence type="ECO:0000313" key="7">
    <source>
        <dbReference type="Ensembl" id="ENSLOCP00000005245.1"/>
    </source>
</evidence>
<evidence type="ECO:0000256" key="4">
    <source>
        <dbReference type="ARBA" id="ARBA00023002"/>
    </source>
</evidence>
<dbReference type="Bgee" id="ENSLOCG00000004392">
    <property type="expression patterns" value="Expressed in intestine and 2 other cell types or tissues"/>
</dbReference>
<reference evidence="7" key="3">
    <citation type="submission" date="2025-09" db="UniProtKB">
        <authorList>
            <consortium name="Ensembl"/>
        </authorList>
    </citation>
    <scope>IDENTIFICATION</scope>
</reference>
<dbReference type="GO" id="GO:0004497">
    <property type="term" value="F:monooxygenase activity"/>
    <property type="evidence" value="ECO:0007669"/>
    <property type="project" value="UniProtKB-KW"/>
</dbReference>
<dbReference type="InParanoid" id="W5MA36"/>
<dbReference type="GeneTree" id="ENSGT00950000182958"/>
<dbReference type="STRING" id="7918.ENSLOCP00000005245"/>
<dbReference type="PANTHER" id="PTHR24302">
    <property type="entry name" value="CYTOCHROME P450 FAMILY 3"/>
    <property type="match status" value="1"/>
</dbReference>
<dbReference type="Pfam" id="PF00067">
    <property type="entry name" value="p450"/>
    <property type="match status" value="1"/>
</dbReference>
<proteinExistence type="inferred from homology"/>
<evidence type="ECO:0000256" key="6">
    <source>
        <dbReference type="ARBA" id="ARBA00023033"/>
    </source>
</evidence>
<dbReference type="EMBL" id="AHAT01013444">
    <property type="status" value="NOT_ANNOTATED_CDS"/>
    <property type="molecule type" value="Genomic_DNA"/>
</dbReference>
<dbReference type="Gene3D" id="1.10.630.10">
    <property type="entry name" value="Cytochrome P450"/>
    <property type="match status" value="1"/>
</dbReference>
<dbReference type="SUPFAM" id="SSF48264">
    <property type="entry name" value="Cytochrome P450"/>
    <property type="match status" value="1"/>
</dbReference>
<comment type="similarity">
    <text evidence="1">Belongs to the cytochrome P450 family.</text>
</comment>
<dbReference type="GO" id="GO:0020037">
    <property type="term" value="F:heme binding"/>
    <property type="evidence" value="ECO:0007669"/>
    <property type="project" value="InterPro"/>
</dbReference>
<evidence type="ECO:0000313" key="8">
    <source>
        <dbReference type="Proteomes" id="UP000018468"/>
    </source>
</evidence>
<keyword evidence="3" id="KW-0479">Metal-binding</keyword>
<reference evidence="7" key="2">
    <citation type="submission" date="2025-08" db="UniProtKB">
        <authorList>
            <consortium name="Ensembl"/>
        </authorList>
    </citation>
    <scope>IDENTIFICATION</scope>
</reference>
<dbReference type="InterPro" id="IPR050705">
    <property type="entry name" value="Cytochrome_P450_3A"/>
</dbReference>
<protein>
    <submittedName>
        <fullName evidence="7">Uncharacterized protein</fullName>
    </submittedName>
</protein>